<protein>
    <recommendedName>
        <fullName evidence="4">Carbohydrate kinase FGGY C-terminal domain-containing protein</fullName>
    </recommendedName>
</protein>
<dbReference type="AlphaFoldDB" id="A0A401IQ02"/>
<accession>A0A401IQ02</accession>
<evidence type="ECO:0000256" key="2">
    <source>
        <dbReference type="ARBA" id="ARBA00022679"/>
    </source>
</evidence>
<name>A0A401IQ02_9LACO</name>
<dbReference type="PANTHER" id="PTHR43095:SF2">
    <property type="entry name" value="GLUCONOKINASE"/>
    <property type="match status" value="1"/>
</dbReference>
<evidence type="ECO:0000256" key="3">
    <source>
        <dbReference type="ARBA" id="ARBA00022777"/>
    </source>
</evidence>
<keyword evidence="2" id="KW-0808">Transferase</keyword>
<dbReference type="SUPFAM" id="SSF53067">
    <property type="entry name" value="Actin-like ATPase domain"/>
    <property type="match status" value="1"/>
</dbReference>
<dbReference type="InterPro" id="IPR018485">
    <property type="entry name" value="FGGY_C"/>
</dbReference>
<dbReference type="GO" id="GO:0016301">
    <property type="term" value="F:kinase activity"/>
    <property type="evidence" value="ECO:0007669"/>
    <property type="project" value="UniProtKB-KW"/>
</dbReference>
<dbReference type="GO" id="GO:0005975">
    <property type="term" value="P:carbohydrate metabolic process"/>
    <property type="evidence" value="ECO:0007669"/>
    <property type="project" value="InterPro"/>
</dbReference>
<evidence type="ECO:0000313" key="6">
    <source>
        <dbReference type="Proteomes" id="UP000286848"/>
    </source>
</evidence>
<dbReference type="Proteomes" id="UP000286848">
    <property type="component" value="Unassembled WGS sequence"/>
</dbReference>
<reference evidence="5 6" key="1">
    <citation type="journal article" date="2019" name="Int. J. Syst. Evol. Microbiol.">
        <title>Lactobacillus salitolerans sp. nov., a novel lactic acid bacterium isolated from spent mushroom substrates.</title>
        <authorList>
            <person name="Tohno M."/>
            <person name="Tanizawa Y."/>
            <person name="Kojima Y."/>
            <person name="Sakamoto M."/>
            <person name="Nakamura Y."/>
            <person name="Ohkuma M."/>
            <person name="Kobayashi H."/>
        </authorList>
    </citation>
    <scope>NUCLEOTIDE SEQUENCE [LARGE SCALE GENOMIC DNA]</scope>
    <source>
        <strain evidence="5 6">YK43</strain>
    </source>
</reference>
<comment type="caution">
    <text evidence="5">The sequence shown here is derived from an EMBL/GenBank/DDBJ whole genome shotgun (WGS) entry which is preliminary data.</text>
</comment>
<evidence type="ECO:0000259" key="4">
    <source>
        <dbReference type="Pfam" id="PF02782"/>
    </source>
</evidence>
<evidence type="ECO:0000256" key="1">
    <source>
        <dbReference type="ARBA" id="ARBA00009156"/>
    </source>
</evidence>
<dbReference type="GO" id="GO:0016773">
    <property type="term" value="F:phosphotransferase activity, alcohol group as acceptor"/>
    <property type="evidence" value="ECO:0007669"/>
    <property type="project" value="InterPro"/>
</dbReference>
<organism evidence="5 6">
    <name type="scientific">Ligilactobacillus salitolerans</name>
    <dbReference type="NCBI Taxonomy" id="1808352"/>
    <lineage>
        <taxon>Bacteria</taxon>
        <taxon>Bacillati</taxon>
        <taxon>Bacillota</taxon>
        <taxon>Bacilli</taxon>
        <taxon>Lactobacillales</taxon>
        <taxon>Lactobacillaceae</taxon>
        <taxon>Ligilactobacillus</taxon>
    </lineage>
</organism>
<dbReference type="InterPro" id="IPR050406">
    <property type="entry name" value="FGGY_Carb_Kinase"/>
</dbReference>
<dbReference type="PROSITE" id="PS00445">
    <property type="entry name" value="FGGY_KINASES_2"/>
    <property type="match status" value="1"/>
</dbReference>
<dbReference type="InterPro" id="IPR018483">
    <property type="entry name" value="Carb_kinase_FGGY_CS"/>
</dbReference>
<gene>
    <name evidence="5" type="ORF">LFYK43_00430</name>
</gene>
<sequence length="184" mass="20049">MLTKIASQVPAGSEGLIFHPFLGGERAPLWDANARGSFFGLTQLHNRTHMARAVLEGIVYNLNSVLLAVEEVVGKPQTILATGGFARSQFWCQLLADVFGRPVTIPQAFESSCLGAAVVGLKAVGMVQDFNIVTKLVGATNVYQPDPTNHAVYQEMIPIYNQLTQQLSPLYGKIAQFQKEHAHD</sequence>
<dbReference type="Pfam" id="PF02782">
    <property type="entry name" value="FGGY_C"/>
    <property type="match status" value="1"/>
</dbReference>
<feature type="domain" description="Carbohydrate kinase FGGY C-terminal" evidence="4">
    <location>
        <begin position="5"/>
        <end position="123"/>
    </location>
</feature>
<keyword evidence="3" id="KW-0418">Kinase</keyword>
<evidence type="ECO:0000313" key="5">
    <source>
        <dbReference type="EMBL" id="GBG93584.1"/>
    </source>
</evidence>
<dbReference type="Gene3D" id="3.30.420.40">
    <property type="match status" value="1"/>
</dbReference>
<dbReference type="PANTHER" id="PTHR43095">
    <property type="entry name" value="SUGAR KINASE"/>
    <property type="match status" value="1"/>
</dbReference>
<keyword evidence="6" id="KW-1185">Reference proteome</keyword>
<comment type="similarity">
    <text evidence="1">Belongs to the FGGY kinase family.</text>
</comment>
<proteinExistence type="inferred from homology"/>
<dbReference type="EMBL" id="BFFP01000001">
    <property type="protein sequence ID" value="GBG93584.1"/>
    <property type="molecule type" value="Genomic_DNA"/>
</dbReference>
<dbReference type="InterPro" id="IPR043129">
    <property type="entry name" value="ATPase_NBD"/>
</dbReference>